<dbReference type="PANTHER" id="PTHR11439:SF442">
    <property type="entry name" value="CYSTEINE-RICH RLK (RECEPTOR-LIKE PROTEIN KINASE) 8"/>
    <property type="match status" value="1"/>
</dbReference>
<evidence type="ECO:0000259" key="3">
    <source>
        <dbReference type="Pfam" id="PF07727"/>
    </source>
</evidence>
<feature type="domain" description="Reverse transcriptase Ty1/copia-type" evidence="3">
    <location>
        <begin position="57"/>
        <end position="110"/>
    </location>
</feature>
<feature type="transmembrane region" description="Helical" evidence="2">
    <location>
        <begin position="215"/>
        <end position="237"/>
    </location>
</feature>
<accession>A0A371H9P9</accession>
<feature type="region of interest" description="Disordered" evidence="1">
    <location>
        <begin position="289"/>
        <end position="309"/>
    </location>
</feature>
<evidence type="ECO:0000256" key="2">
    <source>
        <dbReference type="SAM" id="Phobius"/>
    </source>
</evidence>
<evidence type="ECO:0000256" key="1">
    <source>
        <dbReference type="SAM" id="MobiDB-lite"/>
    </source>
</evidence>
<keyword evidence="5" id="KW-1185">Reference proteome</keyword>
<gene>
    <name evidence="4" type="ORF">CR513_17438</name>
</gene>
<protein>
    <submittedName>
        <fullName evidence="4">Mitochondrial protein</fullName>
    </submittedName>
</protein>
<evidence type="ECO:0000313" key="4">
    <source>
        <dbReference type="EMBL" id="RDX99499.1"/>
    </source>
</evidence>
<dbReference type="InterPro" id="IPR013103">
    <property type="entry name" value="RVT_2"/>
</dbReference>
<dbReference type="Proteomes" id="UP000257109">
    <property type="component" value="Unassembled WGS sequence"/>
</dbReference>
<keyword evidence="2" id="KW-0472">Membrane</keyword>
<dbReference type="Pfam" id="PF07727">
    <property type="entry name" value="RVT_2"/>
    <property type="match status" value="1"/>
</dbReference>
<dbReference type="AlphaFoldDB" id="A0A371H9P9"/>
<comment type="caution">
    <text evidence="4">The sequence shown here is derived from an EMBL/GenBank/DDBJ whole genome shotgun (WGS) entry which is preliminary data.</text>
</comment>
<reference evidence="4" key="1">
    <citation type="submission" date="2018-05" db="EMBL/GenBank/DDBJ databases">
        <title>Draft genome of Mucuna pruriens seed.</title>
        <authorList>
            <person name="Nnadi N.E."/>
            <person name="Vos R."/>
            <person name="Hasami M.H."/>
            <person name="Devisetty U.K."/>
            <person name="Aguiy J.C."/>
        </authorList>
    </citation>
    <scope>NUCLEOTIDE SEQUENCE [LARGE SCALE GENOMIC DNA]</scope>
    <source>
        <strain evidence="4">JCA_2017</strain>
    </source>
</reference>
<organism evidence="4 5">
    <name type="scientific">Mucuna pruriens</name>
    <name type="common">Velvet bean</name>
    <name type="synonym">Dolichos pruriens</name>
    <dbReference type="NCBI Taxonomy" id="157652"/>
    <lineage>
        <taxon>Eukaryota</taxon>
        <taxon>Viridiplantae</taxon>
        <taxon>Streptophyta</taxon>
        <taxon>Embryophyta</taxon>
        <taxon>Tracheophyta</taxon>
        <taxon>Spermatophyta</taxon>
        <taxon>Magnoliopsida</taxon>
        <taxon>eudicotyledons</taxon>
        <taxon>Gunneridae</taxon>
        <taxon>Pentapetalae</taxon>
        <taxon>rosids</taxon>
        <taxon>fabids</taxon>
        <taxon>Fabales</taxon>
        <taxon>Fabaceae</taxon>
        <taxon>Papilionoideae</taxon>
        <taxon>50 kb inversion clade</taxon>
        <taxon>NPAAA clade</taxon>
        <taxon>indigoferoid/millettioid clade</taxon>
        <taxon>Phaseoleae</taxon>
        <taxon>Mucuna</taxon>
    </lineage>
</organism>
<name>A0A371H9P9_MUCPR</name>
<dbReference type="OrthoDB" id="2014122at2759"/>
<dbReference type="EMBL" id="QJKJ01003214">
    <property type="protein sequence ID" value="RDX99499.1"/>
    <property type="molecule type" value="Genomic_DNA"/>
</dbReference>
<feature type="non-terminal residue" evidence="4">
    <location>
        <position position="1"/>
    </location>
</feature>
<keyword evidence="2" id="KW-1133">Transmembrane helix</keyword>
<keyword evidence="2" id="KW-0812">Transmembrane</keyword>
<evidence type="ECO:0000313" key="5">
    <source>
        <dbReference type="Proteomes" id="UP000257109"/>
    </source>
</evidence>
<proteinExistence type="predicted"/>
<dbReference type="PANTHER" id="PTHR11439">
    <property type="entry name" value="GAG-POL-RELATED RETROTRANSPOSON"/>
    <property type="match status" value="1"/>
</dbReference>
<feature type="compositionally biased region" description="Polar residues" evidence="1">
    <location>
        <begin position="299"/>
        <end position="309"/>
    </location>
</feature>
<sequence>MMKVVGSSRTKQDYIETFSLVATLETIHILLSFSAYNNIRIYQIDVKSTFLNSITNKEILMSTMGELKFFLGLQIKQTNEGIHIHQSNYAKELLKKFKLKVCKSMCTPMHSTSILTLDDNDKKVDQIAYHGMIDSLLYLTASIQDLIFSVCLCAGFQYDPRESHLISIKRIFRYIKYTTNLGLLFNKSNEYMKSTSEGCHFIEENLLSLSKRQGIIPMPIIVDYIFAIGFYSQILWIKHKLEDYNLYENIVPICPICYVINHILDTLQGLKLGGKDSNLSNWSLDEVNSARRSHPGQKKSLQADSVSAR</sequence>